<dbReference type="Proteomes" id="UP001168821">
    <property type="component" value="Unassembled WGS sequence"/>
</dbReference>
<reference evidence="1" key="1">
    <citation type="journal article" date="2023" name="G3 (Bethesda)">
        <title>Whole genome assemblies of Zophobas morio and Tenebrio molitor.</title>
        <authorList>
            <person name="Kaur S."/>
            <person name="Stinson S.A."/>
            <person name="diCenzo G.C."/>
        </authorList>
    </citation>
    <scope>NUCLEOTIDE SEQUENCE</scope>
    <source>
        <strain evidence="1">QUZm001</strain>
    </source>
</reference>
<dbReference type="EMBL" id="JALNTZ010000001">
    <property type="protein sequence ID" value="KAJ3666613.1"/>
    <property type="molecule type" value="Genomic_DNA"/>
</dbReference>
<evidence type="ECO:0000313" key="1">
    <source>
        <dbReference type="EMBL" id="KAJ3666613.1"/>
    </source>
</evidence>
<dbReference type="AlphaFoldDB" id="A0AA38J027"/>
<accession>A0AA38J027</accession>
<gene>
    <name evidence="1" type="ORF">Zmor_002048</name>
</gene>
<comment type="caution">
    <text evidence="1">The sequence shown here is derived from an EMBL/GenBank/DDBJ whole genome shotgun (WGS) entry which is preliminary data.</text>
</comment>
<proteinExistence type="predicted"/>
<organism evidence="1 2">
    <name type="scientific">Zophobas morio</name>
    <dbReference type="NCBI Taxonomy" id="2755281"/>
    <lineage>
        <taxon>Eukaryota</taxon>
        <taxon>Metazoa</taxon>
        <taxon>Ecdysozoa</taxon>
        <taxon>Arthropoda</taxon>
        <taxon>Hexapoda</taxon>
        <taxon>Insecta</taxon>
        <taxon>Pterygota</taxon>
        <taxon>Neoptera</taxon>
        <taxon>Endopterygota</taxon>
        <taxon>Coleoptera</taxon>
        <taxon>Polyphaga</taxon>
        <taxon>Cucujiformia</taxon>
        <taxon>Tenebrionidae</taxon>
        <taxon>Zophobas</taxon>
    </lineage>
</organism>
<protein>
    <submittedName>
        <fullName evidence="1">Uncharacterized protein</fullName>
    </submittedName>
</protein>
<evidence type="ECO:0000313" key="2">
    <source>
        <dbReference type="Proteomes" id="UP001168821"/>
    </source>
</evidence>
<name>A0AA38J027_9CUCU</name>
<sequence>MPGWPTNCESSVFQIQMVPSNLKLTIVAVIGPKEYCKLKKKFWNASKKSATSALADLELKLEFRSFYIKRTRPIAIPRSRSASFGAR</sequence>
<keyword evidence="2" id="KW-1185">Reference proteome</keyword>